<evidence type="ECO:0000313" key="1">
    <source>
        <dbReference type="EMBL" id="CEG40997.1"/>
    </source>
</evidence>
<dbReference type="Proteomes" id="UP000054928">
    <property type="component" value="Unassembled WGS sequence"/>
</dbReference>
<name>A0A0P1AIX7_PLAHL</name>
<dbReference type="OMA" id="QYHEAPT"/>
<protein>
    <submittedName>
        <fullName evidence="1">Uncharacterized protein</fullName>
    </submittedName>
</protein>
<dbReference type="OrthoDB" id="127590at2759"/>
<dbReference type="GeneID" id="36406224"/>
<evidence type="ECO:0000313" key="2">
    <source>
        <dbReference type="Proteomes" id="UP000054928"/>
    </source>
</evidence>
<accession>A0A0P1AIX7</accession>
<proteinExistence type="predicted"/>
<organism evidence="1 2">
    <name type="scientific">Plasmopara halstedii</name>
    <name type="common">Downy mildew of sunflower</name>
    <dbReference type="NCBI Taxonomy" id="4781"/>
    <lineage>
        <taxon>Eukaryota</taxon>
        <taxon>Sar</taxon>
        <taxon>Stramenopiles</taxon>
        <taxon>Oomycota</taxon>
        <taxon>Peronosporomycetes</taxon>
        <taxon>Peronosporales</taxon>
        <taxon>Peronosporaceae</taxon>
        <taxon>Plasmopara</taxon>
    </lineage>
</organism>
<dbReference type="EMBL" id="CCYD01000524">
    <property type="protein sequence ID" value="CEG40997.1"/>
    <property type="molecule type" value="Genomic_DNA"/>
</dbReference>
<sequence length="217" mass="24390">MVIPVVTEYLEKQEILEPGQYHEAPTTSGGHKSFPDLWASEESGIITNRIDEAQEQQLEAAHRSALLRSFPRSVLDPRVEYGSRSADPTTEAKDTITRSLGVYLVGLPVTTQAELNHQKALQTLFLVPREIPMDRYSARLRAQKEGAPVPTMQTIPVVPAPGETAADDDELFEQWCSRTGTFLRCALQRSHKVVDVRVECHLRFELAKFKAQRRLPA</sequence>
<reference evidence="2" key="1">
    <citation type="submission" date="2014-09" db="EMBL/GenBank/DDBJ databases">
        <authorList>
            <person name="Sharma Rahul"/>
            <person name="Thines Marco"/>
        </authorList>
    </citation>
    <scope>NUCLEOTIDE SEQUENCE [LARGE SCALE GENOMIC DNA]</scope>
</reference>
<dbReference type="AlphaFoldDB" id="A0A0P1AIX7"/>
<dbReference type="RefSeq" id="XP_024577366.1">
    <property type="nucleotide sequence ID" value="XM_024726718.1"/>
</dbReference>
<keyword evidence="2" id="KW-1185">Reference proteome</keyword>